<evidence type="ECO:0000313" key="6">
    <source>
        <dbReference type="EMBL" id="WWX69833.1"/>
    </source>
</evidence>
<gene>
    <name evidence="6" type="primary">wzy</name>
    <name evidence="4" type="ORF">D3C88_24975</name>
    <name evidence="5" type="ORF">EIA08_05105</name>
    <name evidence="3" type="ORF">GKF66_26200</name>
    <name evidence="2" type="ORF">HL601_18195</name>
    <name evidence="6" type="ORF">V9Z47_17105</name>
</gene>
<dbReference type="Proteomes" id="UP000438958">
    <property type="component" value="Unassembled WGS sequence"/>
</dbReference>
<evidence type="ECO:0000313" key="7">
    <source>
        <dbReference type="Proteomes" id="UP000271008"/>
    </source>
</evidence>
<feature type="transmembrane region" description="Helical" evidence="1">
    <location>
        <begin position="219"/>
        <end position="240"/>
    </location>
</feature>
<name>A0A0A1A6I5_ECOLX</name>
<reference evidence="2" key="5">
    <citation type="submission" date="2019-09" db="EMBL/GenBank/DDBJ databases">
        <authorList>
            <consortium name="NCBI Pathogen Detection Project"/>
        </authorList>
    </citation>
    <scope>NUCLEOTIDE SEQUENCE</scope>
    <source>
        <strain evidence="2">EC00605</strain>
    </source>
</reference>
<dbReference type="Pfam" id="PF14897">
    <property type="entry name" value="EpsG"/>
    <property type="match status" value="1"/>
</dbReference>
<evidence type="ECO:0000313" key="9">
    <source>
        <dbReference type="Proteomes" id="UP000438958"/>
    </source>
</evidence>
<evidence type="ECO:0000313" key="4">
    <source>
        <dbReference type="EMBL" id="RIB39245.1"/>
    </source>
</evidence>
<dbReference type="Proteomes" id="UP000284508">
    <property type="component" value="Unassembled WGS sequence"/>
</dbReference>
<feature type="transmembrane region" description="Helical" evidence="1">
    <location>
        <begin position="118"/>
        <end position="136"/>
    </location>
</feature>
<feature type="transmembrane region" description="Helical" evidence="1">
    <location>
        <begin position="172"/>
        <end position="198"/>
    </location>
</feature>
<organism evidence="4 8">
    <name type="scientific">Escherichia coli</name>
    <dbReference type="NCBI Taxonomy" id="562"/>
    <lineage>
        <taxon>Bacteria</taxon>
        <taxon>Pseudomonadati</taxon>
        <taxon>Pseudomonadota</taxon>
        <taxon>Gammaproteobacteria</taxon>
        <taxon>Enterobacterales</taxon>
        <taxon>Enterobacteriaceae</taxon>
        <taxon>Escherichia</taxon>
    </lineage>
</organism>
<feature type="transmembrane region" description="Helical" evidence="1">
    <location>
        <begin position="96"/>
        <end position="112"/>
    </location>
</feature>
<proteinExistence type="predicted"/>
<reference evidence="6" key="6">
    <citation type="submission" date="2024-03" db="EMBL/GenBank/DDBJ databases">
        <title>Epithelial relay of microbial signals coordinates intestinal macrophage supported barrier repair.</title>
        <authorList>
            <person name="Tsai M.T."/>
        </authorList>
    </citation>
    <scope>NUCLEOTIDE SEQUENCE</scope>
    <source>
        <strain evidence="6">MS 21-1</strain>
    </source>
</reference>
<feature type="transmembrane region" description="Helical" evidence="1">
    <location>
        <begin position="143"/>
        <end position="166"/>
    </location>
</feature>
<keyword evidence="1" id="KW-0812">Transmembrane</keyword>
<evidence type="ECO:0000313" key="8">
    <source>
        <dbReference type="Proteomes" id="UP000284508"/>
    </source>
</evidence>
<dbReference type="RefSeq" id="WP_001220928.1">
    <property type="nucleotide sequence ID" value="NZ_AP022049.1"/>
</dbReference>
<dbReference type="EMBL" id="DABGZR010000022">
    <property type="protein sequence ID" value="HAJ0997510.1"/>
    <property type="molecule type" value="Genomic_DNA"/>
</dbReference>
<reference evidence="2" key="2">
    <citation type="journal article" date="2018" name="Genome Biol.">
        <title>SKESA: strategic k-mer extension for scrupulous assemblies.</title>
        <authorList>
            <person name="Souvorov A."/>
            <person name="Agarwala R."/>
            <person name="Lipman D.J."/>
        </authorList>
    </citation>
    <scope>NUCLEOTIDE SEQUENCE [LARGE SCALE GENOMIC DNA]</scope>
    <source>
        <strain evidence="2">EC00605</strain>
    </source>
</reference>
<dbReference type="EMBL" id="CP146670">
    <property type="protein sequence ID" value="WWX69833.1"/>
    <property type="molecule type" value="Genomic_DNA"/>
</dbReference>
<protein>
    <submittedName>
        <fullName evidence="4">EpsG family protein</fullName>
    </submittedName>
    <submittedName>
        <fullName evidence="6">O1 family O-antigen polymerase</fullName>
    </submittedName>
</protein>
<evidence type="ECO:0000313" key="3">
    <source>
        <dbReference type="EMBL" id="MSI72209.1"/>
    </source>
</evidence>
<feature type="transmembrane region" description="Helical" evidence="1">
    <location>
        <begin position="9"/>
        <end position="26"/>
    </location>
</feature>
<accession>A0A0A1A6I5</accession>
<dbReference type="EMBL" id="RQTU01000002">
    <property type="protein sequence ID" value="RRD78196.1"/>
    <property type="molecule type" value="Genomic_DNA"/>
</dbReference>
<feature type="transmembrane region" description="Helical" evidence="1">
    <location>
        <begin position="62"/>
        <end position="84"/>
    </location>
</feature>
<dbReference type="Proteomes" id="UP000271008">
    <property type="component" value="Unassembled WGS sequence"/>
</dbReference>
<feature type="transmembrane region" description="Helical" evidence="1">
    <location>
        <begin position="306"/>
        <end position="327"/>
    </location>
</feature>
<evidence type="ECO:0000313" key="5">
    <source>
        <dbReference type="EMBL" id="RRD78196.1"/>
    </source>
</evidence>
<evidence type="ECO:0000313" key="2">
    <source>
        <dbReference type="EMBL" id="HAJ0997510.1"/>
    </source>
</evidence>
<dbReference type="InterPro" id="IPR049458">
    <property type="entry name" value="EpsG-like"/>
</dbReference>
<sequence length="334" mass="39318">MRIKYKDNGYILCFLLCFILSYLVLLKSDYFPADFLPYTEIYDGTYGEINNIEPAFLYLTRLFHYLNFPYIFFAMLVCALCLSWKIKYARKIIKDSYIYLFLYVYVSFYVFLHEMTQLRIAIAVTMCYVSVYYYFYKNCIKHALPWMVLAILFHYSALLLFMSLFIYSYRRLLIVIIGFVICMSFLNVYADTIALYLPNEKIVNYLYSISSSLDNRNDLAIFNLNNIIFLSIFILIFYLSRYIKLNDNEAKFIKYVQCSGILAFCIFFLASGVPVIAYRTAELLRIFYPMALVLILSHIKNNNMRYFIAVIIVILSGLMLFITLRAVSIVGQGL</sequence>
<reference evidence="5 7" key="3">
    <citation type="submission" date="2018-11" db="EMBL/GenBank/DDBJ databases">
        <title>Enterobacteriaceae from Patient.</title>
        <authorList>
            <person name="Shen C."/>
            <person name="Yang Y."/>
            <person name="Tian G."/>
        </authorList>
    </citation>
    <scope>NUCLEOTIDE SEQUENCE [LARGE SCALE GENOMIC DNA]</scope>
    <source>
        <strain evidence="5 7">GBGD28</strain>
    </source>
</reference>
<feature type="transmembrane region" description="Helical" evidence="1">
    <location>
        <begin position="252"/>
        <end position="276"/>
    </location>
</feature>
<dbReference type="AlphaFoldDB" id="A0A0A1A6I5"/>
<reference evidence="4 8" key="1">
    <citation type="journal article" date="2018" name="BMC Microbiol.">
        <title>Genome sequencing of strains of the most prevalent clonal group of O1:K1:H7 Escherichia coli that causes neonatal meningitis in France.</title>
        <authorList>
            <person name="Geslain G."/>
            <person name="Birgy A."/>
            <person name="Adiba S."/>
            <person name="Magnan M."/>
            <person name="Courroux C."/>
            <person name="Levy C."/>
            <person name="Cohen R."/>
            <person name="Bidet P."/>
            <person name="Bonacorsi S."/>
        </authorList>
    </citation>
    <scope>NUCLEOTIDE SEQUENCE [LARGE SCALE GENOMIC DNA]</scope>
    <source>
        <strain evidence="4 8">S308</strain>
    </source>
</reference>
<keyword evidence="1" id="KW-1133">Transmembrane helix</keyword>
<keyword evidence="1" id="KW-0472">Membrane</keyword>
<dbReference type="Proteomes" id="UP001383096">
    <property type="component" value="Chromosome"/>
</dbReference>
<dbReference type="EMBL" id="WKUE01000110">
    <property type="protein sequence ID" value="MSI72209.1"/>
    <property type="molecule type" value="Genomic_DNA"/>
</dbReference>
<dbReference type="EMBL" id="QXHA01001591">
    <property type="protein sequence ID" value="RIB39245.1"/>
    <property type="molecule type" value="Genomic_DNA"/>
</dbReference>
<reference evidence="3 9" key="4">
    <citation type="journal article" date="2019" name="Nat. Med.">
        <title>A library of human gut bacterial isolates paired with longitudinal multiomics data enables mechanistic microbiome research.</title>
        <authorList>
            <person name="Poyet M."/>
            <person name="Groussin M."/>
            <person name="Gibbons S.M."/>
            <person name="Avila-Pacheco J."/>
            <person name="Jiang X."/>
            <person name="Kearney S.M."/>
            <person name="Perrotta A.R."/>
            <person name="Berdy B."/>
            <person name="Zhao S."/>
            <person name="Lieberman T.D."/>
            <person name="Swanson P.K."/>
            <person name="Smith M."/>
            <person name="Roesemann S."/>
            <person name="Alexander J.E."/>
            <person name="Rich S.A."/>
            <person name="Livny J."/>
            <person name="Vlamakis H."/>
            <person name="Clish C."/>
            <person name="Bullock K."/>
            <person name="Deik A."/>
            <person name="Scott J."/>
            <person name="Pierce K.A."/>
            <person name="Xavier R.J."/>
            <person name="Alm E.J."/>
        </authorList>
    </citation>
    <scope>NUCLEOTIDE SEQUENCE [LARGE SCALE GENOMIC DNA]</scope>
    <source>
        <strain evidence="3 9">BIOML-A382</strain>
    </source>
</reference>
<evidence type="ECO:0000256" key="1">
    <source>
        <dbReference type="SAM" id="Phobius"/>
    </source>
</evidence>